<name>K8XF91_RHOOP</name>
<dbReference type="Gene3D" id="1.25.40.10">
    <property type="entry name" value="Tetratricopeptide repeat domain"/>
    <property type="match status" value="2"/>
</dbReference>
<evidence type="ECO:0000313" key="3">
    <source>
        <dbReference type="Proteomes" id="UP000005951"/>
    </source>
</evidence>
<protein>
    <recommendedName>
        <fullName evidence="1">AAA+ ATPase domain-containing protein</fullName>
    </recommendedName>
</protein>
<sequence>MVGRDDELERVADLLTGTPNSAQTTAAVAIVGAPGIGKTELARAAARGVIARSSSVQGLFVDMRGYDPDPAGRVAPEDLYASLLRALGLSEDQIPASAGEQATVYHHHMADLARRRSPVLLVLDNVSDAAQIIPLIPPGENHRVLVTSRDTFGGVVGMRNLELDVLQEDAAVRLMTDATQQRDPLDNRLGDDRAAALELARLCGHLPLALQIVAAMMADEPDRPLLDLVSELDDESTRLSGLDYDKDWSVRAAFTLSYRRLEEDAAELFRLLPLVPGGDISLRAAAALTNEQERAIRRKLMRLVRAHLVDKQIDERWRMHDLIRLYATELPQNHRADDAFRRMIMRYIVDFMAATRLILDGVVDPRIPTVFISVSEATRWFNAERTTLVAITRELSRRTDYQQVAVELGRPLCTVLQQFRLLDDQVTVAALWASTAASIKDAEAEVLALNNLGGALRQVRRFDEAIEVHERARENYRVRRDRRGEGVAMTNMANVLQDLGRYDEAIRLYSEDVVRCDESEDEISAAHTLTNLAGVLIMSGRACEALSALQRPLDIFERHSDREGQARTSDLIGSALQKMDDVQGAAAAHRRAATLFGEVNRQFSRSGALNNLALALMASGDARGAAEIHQEQFDVLDQLGDRYRRGIALNNFGQTLTRLDRIGEAIDAHSEAVEIFAHFKDLKNEGTAHLLLGVAFRNHNEKDKARAALQQAQTLFDEVGAKDDAAEARQILSDLG</sequence>
<dbReference type="InterPro" id="IPR011990">
    <property type="entry name" value="TPR-like_helical_dom_sf"/>
</dbReference>
<gene>
    <name evidence="2" type="ORF">WSS_A40040</name>
</gene>
<dbReference type="SMART" id="SM00028">
    <property type="entry name" value="TPR"/>
    <property type="match status" value="6"/>
</dbReference>
<dbReference type="InterPro" id="IPR003593">
    <property type="entry name" value="AAA+_ATPase"/>
</dbReference>
<comment type="caution">
    <text evidence="2">The sequence shown here is derived from an EMBL/GenBank/DDBJ whole genome shotgun (WGS) entry which is preliminary data.</text>
</comment>
<dbReference type="EMBL" id="AJYC02000178">
    <property type="protein sequence ID" value="EKT76962.1"/>
    <property type="molecule type" value="Genomic_DNA"/>
</dbReference>
<dbReference type="SUPFAM" id="SSF52540">
    <property type="entry name" value="P-loop containing nucleoside triphosphate hydrolases"/>
    <property type="match status" value="1"/>
</dbReference>
<proteinExistence type="predicted"/>
<dbReference type="GO" id="GO:0043531">
    <property type="term" value="F:ADP binding"/>
    <property type="evidence" value="ECO:0007669"/>
    <property type="project" value="InterPro"/>
</dbReference>
<dbReference type="Pfam" id="PF13191">
    <property type="entry name" value="AAA_16"/>
    <property type="match status" value="1"/>
</dbReference>
<dbReference type="PANTHER" id="PTHR10098:SF108">
    <property type="entry name" value="TETRATRICOPEPTIDE REPEAT PROTEIN 28"/>
    <property type="match status" value="1"/>
</dbReference>
<dbReference type="PANTHER" id="PTHR10098">
    <property type="entry name" value="RAPSYN-RELATED"/>
    <property type="match status" value="1"/>
</dbReference>
<dbReference type="InterPro" id="IPR019734">
    <property type="entry name" value="TPR_rpt"/>
</dbReference>
<reference evidence="2 3" key="1">
    <citation type="journal article" date="2013" name="Genome Announc.">
        <title>Draft Genome Sequence of Rhodococcus opacus Strain M213 Shows a Diverse Catabolic Potential.</title>
        <authorList>
            <person name="Pathak A."/>
            <person name="Green S.J."/>
            <person name="Ogram A."/>
            <person name="Chauhan A."/>
        </authorList>
    </citation>
    <scope>NUCLEOTIDE SEQUENCE [LARGE SCALE GENOMIC DNA]</scope>
    <source>
        <strain evidence="2 3">M213</strain>
    </source>
</reference>
<dbReference type="AlphaFoldDB" id="K8XF91"/>
<evidence type="ECO:0000259" key="1">
    <source>
        <dbReference type="SMART" id="SM00382"/>
    </source>
</evidence>
<feature type="domain" description="AAA+ ATPase" evidence="1">
    <location>
        <begin position="24"/>
        <end position="236"/>
    </location>
</feature>
<dbReference type="PRINTS" id="PR00364">
    <property type="entry name" value="DISEASERSIST"/>
</dbReference>
<dbReference type="InterPro" id="IPR027417">
    <property type="entry name" value="P-loop_NTPase"/>
</dbReference>
<organism evidence="2 3">
    <name type="scientific">Rhodococcus opacus M213</name>
    <dbReference type="NCBI Taxonomy" id="1129896"/>
    <lineage>
        <taxon>Bacteria</taxon>
        <taxon>Bacillati</taxon>
        <taxon>Actinomycetota</taxon>
        <taxon>Actinomycetes</taxon>
        <taxon>Mycobacteriales</taxon>
        <taxon>Nocardiaceae</taxon>
        <taxon>Rhodococcus</taxon>
    </lineage>
</organism>
<evidence type="ECO:0000313" key="2">
    <source>
        <dbReference type="EMBL" id="EKT76962.1"/>
    </source>
</evidence>
<dbReference type="InterPro" id="IPR041664">
    <property type="entry name" value="AAA_16"/>
</dbReference>
<dbReference type="Proteomes" id="UP000005951">
    <property type="component" value="Unassembled WGS sequence"/>
</dbReference>
<dbReference type="Gene3D" id="3.40.50.300">
    <property type="entry name" value="P-loop containing nucleotide triphosphate hydrolases"/>
    <property type="match status" value="1"/>
</dbReference>
<dbReference type="SMART" id="SM00382">
    <property type="entry name" value="AAA"/>
    <property type="match status" value="1"/>
</dbReference>
<dbReference type="Pfam" id="PF13424">
    <property type="entry name" value="TPR_12"/>
    <property type="match status" value="2"/>
</dbReference>
<accession>K8XF91</accession>
<dbReference type="SUPFAM" id="SSF48452">
    <property type="entry name" value="TPR-like"/>
    <property type="match status" value="2"/>
</dbReference>